<dbReference type="Pfam" id="PF01261">
    <property type="entry name" value="AP_endonuc_2"/>
    <property type="match status" value="1"/>
</dbReference>
<keyword evidence="4" id="KW-1185">Reference proteome</keyword>
<dbReference type="Proteomes" id="UP000003919">
    <property type="component" value="Unassembled WGS sequence"/>
</dbReference>
<evidence type="ECO:0000256" key="1">
    <source>
        <dbReference type="ARBA" id="ARBA00023235"/>
    </source>
</evidence>
<dbReference type="EMBL" id="AAXU02000001">
    <property type="protein sequence ID" value="EAZ81144.1"/>
    <property type="molecule type" value="Genomic_DNA"/>
</dbReference>
<keyword evidence="1" id="KW-0413">Isomerase</keyword>
<dbReference type="InterPro" id="IPR036237">
    <property type="entry name" value="Xyl_isomerase-like_sf"/>
</dbReference>
<evidence type="ECO:0000313" key="4">
    <source>
        <dbReference type="Proteomes" id="UP000003919"/>
    </source>
</evidence>
<dbReference type="eggNOG" id="COG3622">
    <property type="taxonomic scope" value="Bacteria"/>
</dbReference>
<dbReference type="OrthoDB" id="9786584at2"/>
<evidence type="ECO:0000259" key="2">
    <source>
        <dbReference type="Pfam" id="PF01261"/>
    </source>
</evidence>
<dbReference type="RefSeq" id="WP_008202831.1">
    <property type="nucleotide sequence ID" value="NZ_CM001023.1"/>
</dbReference>
<dbReference type="Gene3D" id="3.20.20.150">
    <property type="entry name" value="Divalent-metal-dependent TIM barrel enzymes"/>
    <property type="match status" value="1"/>
</dbReference>
<reference evidence="3 4" key="1">
    <citation type="journal article" date="2011" name="J. Bacteriol.">
        <title>Complete genome sequence of Algoriphagus sp. PR1, bacterial prey of a colony-forming choanoflagellate.</title>
        <authorList>
            <person name="Alegado R.A."/>
            <person name="Ferriera S."/>
            <person name="Nusbaum C."/>
            <person name="Young S.K."/>
            <person name="Zeng Q."/>
            <person name="Imamovic A."/>
            <person name="Fairclough S.R."/>
            <person name="King N."/>
        </authorList>
    </citation>
    <scope>NUCLEOTIDE SEQUENCE [LARGE SCALE GENOMIC DNA]</scope>
    <source>
        <strain evidence="3 4">PR1</strain>
    </source>
</reference>
<dbReference type="PANTHER" id="PTHR43489:SF3">
    <property type="entry name" value="XYLOSE ISOMERASE DOMAIN PROTEIN TIM BARREL"/>
    <property type="match status" value="1"/>
</dbReference>
<feature type="domain" description="Xylose isomerase-like TIM barrel" evidence="2">
    <location>
        <begin position="81"/>
        <end position="274"/>
    </location>
</feature>
<dbReference type="SUPFAM" id="SSF51658">
    <property type="entry name" value="Xylose isomerase-like"/>
    <property type="match status" value="1"/>
</dbReference>
<dbReference type="PANTHER" id="PTHR43489">
    <property type="entry name" value="ISOMERASE"/>
    <property type="match status" value="1"/>
</dbReference>
<accession>A3HX21</accession>
<proteinExistence type="predicted"/>
<dbReference type="InterPro" id="IPR013022">
    <property type="entry name" value="Xyl_isomerase-like_TIM-brl"/>
</dbReference>
<protein>
    <submittedName>
        <fullName evidence="3">Twin-arginine translocation pathway signal</fullName>
    </submittedName>
</protein>
<dbReference type="STRING" id="388413.ALPR1_18948"/>
<evidence type="ECO:0000313" key="3">
    <source>
        <dbReference type="EMBL" id="EAZ81144.1"/>
    </source>
</evidence>
<name>A3HX21_9BACT</name>
<dbReference type="HOGENOM" id="CLU_050006_3_0_10"/>
<dbReference type="InterPro" id="IPR050417">
    <property type="entry name" value="Sugar_Epim/Isomerase"/>
</dbReference>
<gene>
    <name evidence="3" type="ORF">ALPR1_18948</name>
</gene>
<sequence length="290" mass="32502">MSFDSGRRSSFKKMIVGGATLGTLSSFDSKDNMPKALKGNVNHGVCHWCFRQYSLEDFCKEVKKIGIKGVDLIGPSGWETLKSHGLDSSMCNGAEISLTEGFGETKYHDQLVKNYTEMIPKVAEAGYKNLICFSGNRRGMDDETGLKNCQIGLEKIMPIAEKHGVMIQMELLNSKVNHKDYLCDKSAFGVELCKRLGSPNFKLLFDIYHMQIDEGDLIRNIKDYHEYFGHYHTAGNPGRNELGDDQEINYPAVMRAIVETGFDGYVSHEFIPKKEDKMASLAEGVQICDV</sequence>
<organism evidence="3 4">
    <name type="scientific">Algoriphagus machipongonensis</name>
    <dbReference type="NCBI Taxonomy" id="388413"/>
    <lineage>
        <taxon>Bacteria</taxon>
        <taxon>Pseudomonadati</taxon>
        <taxon>Bacteroidota</taxon>
        <taxon>Cytophagia</taxon>
        <taxon>Cytophagales</taxon>
        <taxon>Cyclobacteriaceae</taxon>
        <taxon>Algoriphagus</taxon>
    </lineage>
</organism>
<dbReference type="AlphaFoldDB" id="A3HX21"/>
<comment type="caution">
    <text evidence="3">The sequence shown here is derived from an EMBL/GenBank/DDBJ whole genome shotgun (WGS) entry which is preliminary data.</text>
</comment>
<dbReference type="GO" id="GO:0016853">
    <property type="term" value="F:isomerase activity"/>
    <property type="evidence" value="ECO:0007669"/>
    <property type="project" value="UniProtKB-KW"/>
</dbReference>